<gene>
    <name evidence="1" type="ORF">MLD38_014220</name>
</gene>
<organism evidence="1 2">
    <name type="scientific">Melastoma candidum</name>
    <dbReference type="NCBI Taxonomy" id="119954"/>
    <lineage>
        <taxon>Eukaryota</taxon>
        <taxon>Viridiplantae</taxon>
        <taxon>Streptophyta</taxon>
        <taxon>Embryophyta</taxon>
        <taxon>Tracheophyta</taxon>
        <taxon>Spermatophyta</taxon>
        <taxon>Magnoliopsida</taxon>
        <taxon>eudicotyledons</taxon>
        <taxon>Gunneridae</taxon>
        <taxon>Pentapetalae</taxon>
        <taxon>rosids</taxon>
        <taxon>malvids</taxon>
        <taxon>Myrtales</taxon>
        <taxon>Melastomataceae</taxon>
        <taxon>Melastomatoideae</taxon>
        <taxon>Melastomateae</taxon>
        <taxon>Melastoma</taxon>
    </lineage>
</organism>
<dbReference type="Proteomes" id="UP001057402">
    <property type="component" value="Chromosome 4"/>
</dbReference>
<evidence type="ECO:0000313" key="1">
    <source>
        <dbReference type="EMBL" id="KAI4376461.1"/>
    </source>
</evidence>
<reference evidence="2" key="1">
    <citation type="journal article" date="2023" name="Front. Plant Sci.">
        <title>Chromosomal-level genome assembly of Melastoma candidum provides insights into trichome evolution.</title>
        <authorList>
            <person name="Zhong Y."/>
            <person name="Wu W."/>
            <person name="Sun C."/>
            <person name="Zou P."/>
            <person name="Liu Y."/>
            <person name="Dai S."/>
            <person name="Zhou R."/>
        </authorList>
    </citation>
    <scope>NUCLEOTIDE SEQUENCE [LARGE SCALE GENOMIC DNA]</scope>
</reference>
<evidence type="ECO:0000313" key="2">
    <source>
        <dbReference type="Proteomes" id="UP001057402"/>
    </source>
</evidence>
<protein>
    <submittedName>
        <fullName evidence="1">Uncharacterized protein</fullName>
    </submittedName>
</protein>
<proteinExistence type="predicted"/>
<dbReference type="EMBL" id="CM042883">
    <property type="protein sequence ID" value="KAI4376461.1"/>
    <property type="molecule type" value="Genomic_DNA"/>
</dbReference>
<name>A0ACB9RF65_9MYRT</name>
<comment type="caution">
    <text evidence="1">The sequence shown here is derived from an EMBL/GenBank/DDBJ whole genome shotgun (WGS) entry which is preliminary data.</text>
</comment>
<accession>A0ACB9RF65</accession>
<keyword evidence="2" id="KW-1185">Reference proteome</keyword>
<sequence length="442" mass="51938">MLAQCRNGSGKRLIQCSVDNEQWDRLISYLHCRFMTTSKRVQDRSRNKRVHDLEIVVEKHKIVSKVLVLLEVLEKEQEMIIPMRSLDEYRRQINLPKPHKIVDFIRKSPKLFELYKDRKGVLWCGMTEACEDLVKERERLIGENADKAAEYVTRMLMMSVDKRLPIEKIAYFRREFGLPADFRKMWVHQYPQHFRLVNSEYLELLSWNPEWAITELEKTVLGEIDVRNHSPGLLSLPFPLKFPANYKKVYRHGGKIEHFQKRSYLSPYADARGLEAGSKEFDKRAVAVMHELLSFTMEKRLVTDQLTHFRREFVMPQKLMRLLLKHFGIFYVSERGKRFSAFLKEAYEGGELAKKCPLVLWKEKVLGLVGYRGKKKKIDSFTDLSDMEDKGLLENSSDEHESVHLGPVQEEAFSELEDSPLLENQYMDLGEVCDAYKTHDIS</sequence>